<evidence type="ECO:0000313" key="2">
    <source>
        <dbReference type="Proteomes" id="UP000307440"/>
    </source>
</evidence>
<dbReference type="EMBL" id="ML210433">
    <property type="protein sequence ID" value="TFK18084.1"/>
    <property type="molecule type" value="Genomic_DNA"/>
</dbReference>
<protein>
    <submittedName>
        <fullName evidence="1">Uncharacterized protein</fullName>
    </submittedName>
</protein>
<reference evidence="1 2" key="1">
    <citation type="journal article" date="2019" name="Nat. Ecol. Evol.">
        <title>Megaphylogeny resolves global patterns of mushroom evolution.</title>
        <authorList>
            <person name="Varga T."/>
            <person name="Krizsan K."/>
            <person name="Foldi C."/>
            <person name="Dima B."/>
            <person name="Sanchez-Garcia M."/>
            <person name="Sanchez-Ramirez S."/>
            <person name="Szollosi G.J."/>
            <person name="Szarkandi J.G."/>
            <person name="Papp V."/>
            <person name="Albert L."/>
            <person name="Andreopoulos W."/>
            <person name="Angelini C."/>
            <person name="Antonin V."/>
            <person name="Barry K.W."/>
            <person name="Bougher N.L."/>
            <person name="Buchanan P."/>
            <person name="Buyck B."/>
            <person name="Bense V."/>
            <person name="Catcheside P."/>
            <person name="Chovatia M."/>
            <person name="Cooper J."/>
            <person name="Damon W."/>
            <person name="Desjardin D."/>
            <person name="Finy P."/>
            <person name="Geml J."/>
            <person name="Haridas S."/>
            <person name="Hughes K."/>
            <person name="Justo A."/>
            <person name="Karasinski D."/>
            <person name="Kautmanova I."/>
            <person name="Kiss B."/>
            <person name="Kocsube S."/>
            <person name="Kotiranta H."/>
            <person name="LaButti K.M."/>
            <person name="Lechner B.E."/>
            <person name="Liimatainen K."/>
            <person name="Lipzen A."/>
            <person name="Lukacs Z."/>
            <person name="Mihaltcheva S."/>
            <person name="Morgado L.N."/>
            <person name="Niskanen T."/>
            <person name="Noordeloos M.E."/>
            <person name="Ohm R.A."/>
            <person name="Ortiz-Santana B."/>
            <person name="Ovrebo C."/>
            <person name="Racz N."/>
            <person name="Riley R."/>
            <person name="Savchenko A."/>
            <person name="Shiryaev A."/>
            <person name="Soop K."/>
            <person name="Spirin V."/>
            <person name="Szebenyi C."/>
            <person name="Tomsovsky M."/>
            <person name="Tulloss R.E."/>
            <person name="Uehling J."/>
            <person name="Grigoriev I.V."/>
            <person name="Vagvolgyi C."/>
            <person name="Papp T."/>
            <person name="Martin F.M."/>
            <person name="Miettinen O."/>
            <person name="Hibbett D.S."/>
            <person name="Nagy L.G."/>
        </authorList>
    </citation>
    <scope>NUCLEOTIDE SEQUENCE [LARGE SCALE GENOMIC DNA]</scope>
    <source>
        <strain evidence="1 2">CBS 121175</strain>
    </source>
</reference>
<organism evidence="1 2">
    <name type="scientific">Coprinopsis marcescibilis</name>
    <name type="common">Agaric fungus</name>
    <name type="synonym">Psathyrella marcescibilis</name>
    <dbReference type="NCBI Taxonomy" id="230819"/>
    <lineage>
        <taxon>Eukaryota</taxon>
        <taxon>Fungi</taxon>
        <taxon>Dikarya</taxon>
        <taxon>Basidiomycota</taxon>
        <taxon>Agaricomycotina</taxon>
        <taxon>Agaricomycetes</taxon>
        <taxon>Agaricomycetidae</taxon>
        <taxon>Agaricales</taxon>
        <taxon>Agaricineae</taxon>
        <taxon>Psathyrellaceae</taxon>
        <taxon>Coprinopsis</taxon>
    </lineage>
</organism>
<evidence type="ECO:0000313" key="1">
    <source>
        <dbReference type="EMBL" id="TFK18084.1"/>
    </source>
</evidence>
<dbReference type="Proteomes" id="UP000307440">
    <property type="component" value="Unassembled WGS sequence"/>
</dbReference>
<sequence length="170" mass="18610">MSLAYQWKEENEVVLYVQKDKRKSLQPHMEKCIFIGYPAASLGMLQWANTAPGSILMEKSSAASRSMAKLTLLDAWESSWTFLRRTLEYSPSKPPLRELDDFVGSPELGDRVGWGSPVRPDGLSVAAACFSAVCCLLGGLTEGLVAAQSLSMHRLSHTLGFEDEGSQSPV</sequence>
<dbReference type="AlphaFoldDB" id="A0A5C3KDN4"/>
<name>A0A5C3KDN4_COPMA</name>
<dbReference type="OrthoDB" id="3243429at2759"/>
<accession>A0A5C3KDN4</accession>
<keyword evidence="2" id="KW-1185">Reference proteome</keyword>
<gene>
    <name evidence="1" type="ORF">FA15DRAFT_660972</name>
</gene>
<proteinExistence type="predicted"/>